<dbReference type="AlphaFoldDB" id="A0A8X6XKX8"/>
<organism evidence="1 2">
    <name type="scientific">Trichonephila inaurata madagascariensis</name>
    <dbReference type="NCBI Taxonomy" id="2747483"/>
    <lineage>
        <taxon>Eukaryota</taxon>
        <taxon>Metazoa</taxon>
        <taxon>Ecdysozoa</taxon>
        <taxon>Arthropoda</taxon>
        <taxon>Chelicerata</taxon>
        <taxon>Arachnida</taxon>
        <taxon>Araneae</taxon>
        <taxon>Araneomorphae</taxon>
        <taxon>Entelegynae</taxon>
        <taxon>Araneoidea</taxon>
        <taxon>Nephilidae</taxon>
        <taxon>Trichonephila</taxon>
        <taxon>Trichonephila inaurata</taxon>
    </lineage>
</organism>
<comment type="caution">
    <text evidence="1">The sequence shown here is derived from an EMBL/GenBank/DDBJ whole genome shotgun (WGS) entry which is preliminary data.</text>
</comment>
<protein>
    <submittedName>
        <fullName evidence="1">Uncharacterized protein</fullName>
    </submittedName>
</protein>
<gene>
    <name evidence="1" type="ORF">TNIN_286331</name>
</gene>
<evidence type="ECO:0000313" key="2">
    <source>
        <dbReference type="Proteomes" id="UP000886998"/>
    </source>
</evidence>
<sequence length="113" mass="13293">MVGAIVRMFKELRQVLEIYLNYEELLTTYVIVSQIQCWALFTYIHEDQMLLPLSPTMFIHRNINCETTDLDQADPSSLVKHNKYLQELREDLRQGLERISCSSGHRGTKEMML</sequence>
<dbReference type="Proteomes" id="UP000886998">
    <property type="component" value="Unassembled WGS sequence"/>
</dbReference>
<proteinExistence type="predicted"/>
<name>A0A8X6XKX8_9ARAC</name>
<evidence type="ECO:0000313" key="1">
    <source>
        <dbReference type="EMBL" id="GFY53546.1"/>
    </source>
</evidence>
<accession>A0A8X6XKX8</accession>
<keyword evidence="2" id="KW-1185">Reference proteome</keyword>
<dbReference type="EMBL" id="BMAV01009366">
    <property type="protein sequence ID" value="GFY53546.1"/>
    <property type="molecule type" value="Genomic_DNA"/>
</dbReference>
<reference evidence="1" key="1">
    <citation type="submission" date="2020-08" db="EMBL/GenBank/DDBJ databases">
        <title>Multicomponent nature underlies the extraordinary mechanical properties of spider dragline silk.</title>
        <authorList>
            <person name="Kono N."/>
            <person name="Nakamura H."/>
            <person name="Mori M."/>
            <person name="Yoshida Y."/>
            <person name="Ohtoshi R."/>
            <person name="Malay A.D."/>
            <person name="Moran D.A.P."/>
            <person name="Tomita M."/>
            <person name="Numata K."/>
            <person name="Arakawa K."/>
        </authorList>
    </citation>
    <scope>NUCLEOTIDE SEQUENCE</scope>
</reference>